<dbReference type="InterPro" id="IPR029319">
    <property type="entry name" value="DNA_ligase_OB"/>
</dbReference>
<dbReference type="PANTHER" id="PTHR47810:SF1">
    <property type="entry name" value="DNA LIGASE B"/>
    <property type="match status" value="1"/>
</dbReference>
<comment type="caution">
    <text evidence="8">The sequence shown here is derived from an EMBL/GenBank/DDBJ whole genome shotgun (WGS) entry which is preliminary data.</text>
</comment>
<evidence type="ECO:0000313" key="8">
    <source>
        <dbReference type="EMBL" id="OIN12775.1"/>
    </source>
</evidence>
<dbReference type="CDD" id="cd08041">
    <property type="entry name" value="OBF_kDNA_ligase_like"/>
    <property type="match status" value="1"/>
</dbReference>
<proteinExistence type="predicted"/>
<dbReference type="Gene3D" id="3.30.1490.70">
    <property type="match status" value="1"/>
</dbReference>
<reference evidence="8 9" key="1">
    <citation type="submission" date="2016-07" db="EMBL/GenBank/DDBJ databases">
        <title>Draft Genome Sequence of Oceanisphaera psychrotolerans, isolated from coastal sediment samples.</title>
        <authorList>
            <person name="Zhuo S."/>
            <person name="Ruan Z."/>
        </authorList>
    </citation>
    <scope>NUCLEOTIDE SEQUENCE [LARGE SCALE GENOMIC DNA]</scope>
    <source>
        <strain evidence="8 9">LAM-WHM-ZC</strain>
    </source>
</reference>
<dbReference type="Proteomes" id="UP000243073">
    <property type="component" value="Unassembled WGS sequence"/>
</dbReference>
<name>A0A1J4QHW1_9GAMM</name>
<dbReference type="SUPFAM" id="SSF50249">
    <property type="entry name" value="Nucleic acid-binding proteins"/>
    <property type="match status" value="1"/>
</dbReference>
<dbReference type="GO" id="GO:0006260">
    <property type="term" value="P:DNA replication"/>
    <property type="evidence" value="ECO:0007669"/>
    <property type="project" value="UniProtKB-KW"/>
</dbReference>
<dbReference type="Pfam" id="PF14743">
    <property type="entry name" value="DNA_ligase_OB_2"/>
    <property type="match status" value="1"/>
</dbReference>
<dbReference type="NCBIfam" id="NF006592">
    <property type="entry name" value="PRK09125.1"/>
    <property type="match status" value="1"/>
</dbReference>
<comment type="cofactor">
    <cofactor evidence="1">
        <name>a divalent metal cation</name>
        <dbReference type="ChEBI" id="CHEBI:60240"/>
    </cofactor>
</comment>
<dbReference type="InterPro" id="IPR012340">
    <property type="entry name" value="NA-bd_OB-fold"/>
</dbReference>
<dbReference type="GO" id="GO:0005524">
    <property type="term" value="F:ATP binding"/>
    <property type="evidence" value="ECO:0007669"/>
    <property type="project" value="InterPro"/>
</dbReference>
<dbReference type="Pfam" id="PF01068">
    <property type="entry name" value="DNA_ligase_A_M"/>
    <property type="match status" value="1"/>
</dbReference>
<dbReference type="STRING" id="1414654.BFR47_11450"/>
<evidence type="ECO:0000313" key="9">
    <source>
        <dbReference type="Proteomes" id="UP000243073"/>
    </source>
</evidence>
<dbReference type="Gene3D" id="2.40.50.140">
    <property type="entry name" value="Nucleic acid-binding proteins"/>
    <property type="match status" value="1"/>
</dbReference>
<dbReference type="InterPro" id="IPR050326">
    <property type="entry name" value="NAD_dep_DNA_ligaseB"/>
</dbReference>
<protein>
    <submittedName>
        <fullName evidence="8">DNA ligase</fullName>
    </submittedName>
</protein>
<dbReference type="CDD" id="cd07896">
    <property type="entry name" value="Adenylation_kDNA_ligase_like"/>
    <property type="match status" value="1"/>
</dbReference>
<organism evidence="8 9">
    <name type="scientific">Oceanisphaera psychrotolerans</name>
    <dbReference type="NCBI Taxonomy" id="1414654"/>
    <lineage>
        <taxon>Bacteria</taxon>
        <taxon>Pseudomonadati</taxon>
        <taxon>Pseudomonadota</taxon>
        <taxon>Gammaproteobacteria</taxon>
        <taxon>Aeromonadales</taxon>
        <taxon>Aeromonadaceae</taxon>
        <taxon>Oceanisphaera</taxon>
    </lineage>
</organism>
<dbReference type="InterPro" id="IPR012310">
    <property type="entry name" value="DNA_ligase_ATP-dep_cent"/>
</dbReference>
<dbReference type="EMBL" id="MDKE01000009">
    <property type="protein sequence ID" value="OIN12775.1"/>
    <property type="molecule type" value="Genomic_DNA"/>
</dbReference>
<dbReference type="Gene3D" id="3.30.470.30">
    <property type="entry name" value="DNA ligase/mRNA capping enzyme"/>
    <property type="match status" value="1"/>
</dbReference>
<evidence type="ECO:0000256" key="2">
    <source>
        <dbReference type="ARBA" id="ARBA00022598"/>
    </source>
</evidence>
<evidence type="ECO:0000256" key="6">
    <source>
        <dbReference type="ARBA" id="ARBA00034003"/>
    </source>
</evidence>
<dbReference type="OrthoDB" id="9782700at2"/>
<keyword evidence="5" id="KW-0234">DNA repair</keyword>
<dbReference type="PROSITE" id="PS50160">
    <property type="entry name" value="DNA_LIGASE_A3"/>
    <property type="match status" value="1"/>
</dbReference>
<evidence type="ECO:0000256" key="1">
    <source>
        <dbReference type="ARBA" id="ARBA00001968"/>
    </source>
</evidence>
<dbReference type="GO" id="GO:0003910">
    <property type="term" value="F:DNA ligase (ATP) activity"/>
    <property type="evidence" value="ECO:0007669"/>
    <property type="project" value="UniProtKB-EC"/>
</dbReference>
<dbReference type="GO" id="GO:0006281">
    <property type="term" value="P:DNA repair"/>
    <property type="evidence" value="ECO:0007669"/>
    <property type="project" value="UniProtKB-KW"/>
</dbReference>
<gene>
    <name evidence="8" type="ORF">BFR47_11450</name>
</gene>
<sequence>MKQVALLVPLALAPVGIGAQVPEPPPLQLAADYQQQDVVHYRVSEKLDGVRAYWNGRELLSRGGHRFSTPDWFVAGFPDTPLDGELWLGRGRFEDLSAAVRRYRPDEAEWRQLRFMVFDLPASDLPFEARLSALERLFLHLDTPYLELIEQRRLPDNTALAAYLAEVEDLGGEGLMLRHRDSRYLPTRNQDLLKLKRFQDAEAIVLAHLPGQGKYAGMLGALLVETEDGRRFRLGTGFSDGQRQQPPPVGSMVTYRYRGETGQRLPRFASFVRVRNDAPERP</sequence>
<dbReference type="SUPFAM" id="SSF56091">
    <property type="entry name" value="DNA ligase/mRNA capping enzyme, catalytic domain"/>
    <property type="match status" value="1"/>
</dbReference>
<keyword evidence="9" id="KW-1185">Reference proteome</keyword>
<dbReference type="PANTHER" id="PTHR47810">
    <property type="entry name" value="DNA LIGASE"/>
    <property type="match status" value="1"/>
</dbReference>
<comment type="catalytic activity">
    <reaction evidence="6">
        <text>ATP + (deoxyribonucleotide)n-3'-hydroxyl + 5'-phospho-(deoxyribonucleotide)m = (deoxyribonucleotide)n+m + AMP + diphosphate.</text>
        <dbReference type="EC" id="6.5.1.1"/>
    </reaction>
</comment>
<keyword evidence="4" id="KW-0227">DNA damage</keyword>
<feature type="domain" description="ATP-dependent DNA ligase family profile" evidence="7">
    <location>
        <begin position="124"/>
        <end position="228"/>
    </location>
</feature>
<evidence type="ECO:0000256" key="5">
    <source>
        <dbReference type="ARBA" id="ARBA00023204"/>
    </source>
</evidence>
<keyword evidence="2 8" id="KW-0436">Ligase</keyword>
<accession>A0A1J4QHW1</accession>
<dbReference type="GO" id="GO:0006310">
    <property type="term" value="P:DNA recombination"/>
    <property type="evidence" value="ECO:0007669"/>
    <property type="project" value="InterPro"/>
</dbReference>
<dbReference type="AlphaFoldDB" id="A0A1J4QHW1"/>
<keyword evidence="3" id="KW-0235">DNA replication</keyword>
<evidence type="ECO:0000256" key="4">
    <source>
        <dbReference type="ARBA" id="ARBA00022763"/>
    </source>
</evidence>
<evidence type="ECO:0000259" key="7">
    <source>
        <dbReference type="PROSITE" id="PS50160"/>
    </source>
</evidence>
<dbReference type="RefSeq" id="WP_071471841.1">
    <property type="nucleotide sequence ID" value="NZ_MDKE01000009.1"/>
</dbReference>
<evidence type="ECO:0000256" key="3">
    <source>
        <dbReference type="ARBA" id="ARBA00022705"/>
    </source>
</evidence>